<dbReference type="Pfam" id="PF14355">
    <property type="entry name" value="Abi_C"/>
    <property type="match status" value="1"/>
</dbReference>
<sequence length="326" mass="37184">MAYSTYNLTAKENLIFMDLEKYKVLKNKRIAEVLDGDETFGDFERNDTGSYFGVADLKIAMPRLSGPDICDVAKTFGSTTEYTGIKSRWQYMFDLIDYGISSGKIPSILAYLFDESNFTRDINTELSRDEFKKYYELSVKSALERINTILHFGGNKVIMDNRMVLIVSNNTSDPEISIKNIRSVDRDYIKLLSKRAIGNVDSGNYDSALTQARTILEETFDYVLEERNIKPSTKGDINKLYKQVKDEYKMHEDRNADKRINRLLSGLENIVSAVSEMRNKNSDSHGVGEKRLTIDKHHARLAVNAATTMADFILSVEKKANSEDDY</sequence>
<evidence type="ECO:0000259" key="1">
    <source>
        <dbReference type="Pfam" id="PF14355"/>
    </source>
</evidence>
<comment type="caution">
    <text evidence="2">The sequence shown here is derived from an EMBL/GenBank/DDBJ whole genome shotgun (WGS) entry which is preliminary data.</text>
</comment>
<dbReference type="EMBL" id="AZGE01000002">
    <property type="protein sequence ID" value="KRM16628.1"/>
    <property type="molecule type" value="Genomic_DNA"/>
</dbReference>
<dbReference type="AlphaFoldDB" id="A0A0R1WK48"/>
<protein>
    <submittedName>
        <fullName evidence="2">Abortive phage resistance protein</fullName>
    </submittedName>
</protein>
<dbReference type="Proteomes" id="UP000050973">
    <property type="component" value="Unassembled WGS sequence"/>
</dbReference>
<dbReference type="PATRIC" id="fig|1423779.3.peg.741"/>
<accession>A0A0R1WK48</accession>
<reference evidence="2 3" key="1">
    <citation type="journal article" date="2015" name="Genome Announc.">
        <title>Expanding the biotechnology potential of lactobacilli through comparative genomics of 213 strains and associated genera.</title>
        <authorList>
            <person name="Sun Z."/>
            <person name="Harris H.M."/>
            <person name="McCann A."/>
            <person name="Guo C."/>
            <person name="Argimon S."/>
            <person name="Zhang W."/>
            <person name="Yang X."/>
            <person name="Jeffery I.B."/>
            <person name="Cooney J.C."/>
            <person name="Kagawa T.F."/>
            <person name="Liu W."/>
            <person name="Song Y."/>
            <person name="Salvetti E."/>
            <person name="Wrobel A."/>
            <person name="Rasinkangas P."/>
            <person name="Parkhill J."/>
            <person name="Rea M.C."/>
            <person name="O'Sullivan O."/>
            <person name="Ritari J."/>
            <person name="Douillard F.P."/>
            <person name="Paul Ross R."/>
            <person name="Yang R."/>
            <person name="Briner A.E."/>
            <person name="Felis G.E."/>
            <person name="de Vos W.M."/>
            <person name="Barrangou R."/>
            <person name="Klaenhammer T.R."/>
            <person name="Caufield P.W."/>
            <person name="Cui Y."/>
            <person name="Zhang H."/>
            <person name="O'Toole P.W."/>
        </authorList>
    </citation>
    <scope>NUCLEOTIDE SEQUENCE [LARGE SCALE GENOMIC DNA]</scope>
    <source>
        <strain evidence="2 3">DSM 4864</strain>
    </source>
</reference>
<organism evidence="2 3">
    <name type="scientific">Limosilactobacillus oris DSM 4864</name>
    <dbReference type="NCBI Taxonomy" id="1423779"/>
    <lineage>
        <taxon>Bacteria</taxon>
        <taxon>Bacillati</taxon>
        <taxon>Bacillota</taxon>
        <taxon>Bacilli</taxon>
        <taxon>Lactobacillales</taxon>
        <taxon>Lactobacillaceae</taxon>
        <taxon>Limosilactobacillus</taxon>
    </lineage>
</organism>
<feature type="domain" description="Abortive infection protein-like C-terminal" evidence="1">
    <location>
        <begin position="239"/>
        <end position="314"/>
    </location>
</feature>
<name>A0A0R1WK48_9LACO</name>
<evidence type="ECO:0000313" key="3">
    <source>
        <dbReference type="Proteomes" id="UP000050973"/>
    </source>
</evidence>
<dbReference type="InterPro" id="IPR026001">
    <property type="entry name" value="Abi-like_C"/>
</dbReference>
<proteinExistence type="predicted"/>
<gene>
    <name evidence="2" type="ORF">FC49_GL000731</name>
</gene>
<evidence type="ECO:0000313" key="2">
    <source>
        <dbReference type="EMBL" id="KRM16628.1"/>
    </source>
</evidence>